<keyword evidence="2" id="KW-0964">Secreted</keyword>
<feature type="domain" description="Insecticide toxin TcdB middle/C-terminal" evidence="4">
    <location>
        <begin position="800"/>
        <end position="893"/>
    </location>
</feature>
<comment type="caution">
    <text evidence="6">The sequence shown here is derived from an EMBL/GenBank/DDBJ whole genome shotgun (WGS) entry which is preliminary data.</text>
</comment>
<dbReference type="InterPro" id="IPR022385">
    <property type="entry name" value="Rhs_assc_core"/>
</dbReference>
<gene>
    <name evidence="6" type="ORF">Dsi01nite_079620</name>
</gene>
<dbReference type="SUPFAM" id="SSF69318">
    <property type="entry name" value="Integrin alpha N-terminal domain"/>
    <property type="match status" value="1"/>
</dbReference>
<dbReference type="GO" id="GO:0005737">
    <property type="term" value="C:cytoplasm"/>
    <property type="evidence" value="ECO:0007669"/>
    <property type="project" value="InterPro"/>
</dbReference>
<dbReference type="Proteomes" id="UP000660611">
    <property type="component" value="Unassembled WGS sequence"/>
</dbReference>
<protein>
    <recommendedName>
        <fullName evidence="8">Insecticide toxin TcdB middle/N-terminal domain-containing protein</fullName>
    </recommendedName>
</protein>
<evidence type="ECO:0000256" key="2">
    <source>
        <dbReference type="ARBA" id="ARBA00022525"/>
    </source>
</evidence>
<evidence type="ECO:0000259" key="5">
    <source>
        <dbReference type="Pfam" id="PF12256"/>
    </source>
</evidence>
<evidence type="ECO:0000256" key="1">
    <source>
        <dbReference type="ARBA" id="ARBA00004613"/>
    </source>
</evidence>
<dbReference type="InterPro" id="IPR006530">
    <property type="entry name" value="YD"/>
</dbReference>
<evidence type="ECO:0008006" key="8">
    <source>
        <dbReference type="Google" id="ProtNLM"/>
    </source>
</evidence>
<organism evidence="6 7">
    <name type="scientific">Dactylosporangium siamense</name>
    <dbReference type="NCBI Taxonomy" id="685454"/>
    <lineage>
        <taxon>Bacteria</taxon>
        <taxon>Bacillati</taxon>
        <taxon>Actinomycetota</taxon>
        <taxon>Actinomycetes</taxon>
        <taxon>Micromonosporales</taxon>
        <taxon>Micromonosporaceae</taxon>
        <taxon>Dactylosporangium</taxon>
    </lineage>
</organism>
<comment type="subcellular location">
    <subcellularLocation>
        <location evidence="1">Secreted</location>
    </subcellularLocation>
</comment>
<sequence length="2459" mass="261437">MVPVLANTLELDTGGEPPGGLDPRVVVDAFTGGAGLTVPLPTTPARGTELGLALTYRSRAGNGDYGIGFGVELPAVTRSTAGGVPAYDDTDAFVLAGVGPLVHVGTTGDGGERVDTFRPAADGLSCLVERRGAGAGQYWRAVAADGTTSVYGGSPASRTADPADPGRVAQWLVDEVVDRHGNRVRYTYKAEDSAGIAEAVYEQGRVRTARRYPERISYGNHAGGDAFEVVFDYGERDPDSADPYTPVRPWQERPDPFSTYTAGFEIRTYRRCRTVLMFHRIPGRPGEPPCLVRASTLGYDDDPHGSLLTTVTVTGHRRLPDGSRDTAAAAPLTLTWSRFEPPAAPRFAPLTVEGTAALPGPFGLFGPGALQPVDLDGLGLPGLLLDVPGAGLYFPPRGDGCYGAPQPLPALPANDGAALAGDLDGDGGLQLLVLAPQAAGYFSRTAGTWSAFRPLRSAPTTLTAARGELLDLDGDGRAELMFVDRTGLRVHDSLGTAGFGPARAVPRAPGFPAAAAASPVQAVRDAGVFGDGLSHRVQVADGAVLVWPNLGHGRFAPPVRLAGAPRIPAGVRVYLADVDGSGTADLVLAWPDRLEVHRNRSGNGFGPPVTVPLPATMGGTDQLTFVDVLGSGTTAIVLSRLAPQVTHQYTDLCAGRRPGLLVGAANGLGARCRVEYGSSTAFLLADARAGRPWRTRMPAPVTVATALTVTDETAGTGERTAYTYHDGWFDPALRRFAGFGHVTTSAIATGTAAGSEDRRTRMWFHTGDPRSPEPPGSAWWSGDPDHPDAPRTTVDGAAGAYRALAGRPLRTEVYDAAADPLTVAEHGYLVRTVAAAGAYLVEEDDRREYRYDGDAADPRLTQTVMLDDTLLAPGPSTDAVRRDVTLHYPRRRPDLPEQAAVRAVLSVGRTSRAPLIGPPVEDRGYELHGLTPPAGGCFTPDGLRPLVDAALAAQVPYGAPWSGNGPQTRVLSWRRTTYWDAAQRGPSPLGTVPPAALPHHVAEAAFDDGWRAGVYGDRVTDADLTAAGYAQDGGYWWRPGPVTGYAGADGFHLPVRQSRTVPFQLTEVGYDPANLVRVAATGYADPETPLAYHGVVDYQAARLCQVTDANGVVRQVLHDPLGAVAATSVHKGPVGDGDLAGYVVRPGATFDAVLADRAAYLQSAATFHFYDRTAVPPCTVSLVRTGYVSDGPATASAVEVEVAYADGLGRTVQHRRDTGTGWLVGAARHDAAGRPVARWLPFVADTPRATPPPDWPPPEVTIFDALGREVRVDTPKGFLRRTTYTPWEHRIADEDDTVLDSAFYARFMAGYPADPTPAQRAEKDALDQAASFAGTPEVIRLGPAGNPVRRVVDALGDIQPDTLRPVTATVTAAGPVSPAELRDELLRAGYLRDTGDGTHPTGLFQPYRRGFELRLGPRFAPLAAATTALLRRACLTTAAGYDAAGRTVRAADPRLHLDPAEHDSARYAYPMDSPEPALAATADGGTRLTLRDAAGRPARTWDPRGWRHEHTHDGLHRPLSTVAVDPAGAAATVEVRQYGEHRPDARAANLNGEVYLIRDGSGTLRTAEYTIAGQPVTSVRRYTKDYTTVPDWAHDVALQETEYPTSTAYDALGRPVRRTDPDGATLTLTYDAAGHLATLTGTDPADPAAAPVPYLTEVLYDAWGQRERAVLGNGAVRTAEHEATTGRTLRLRTTVPGKGDVQHVAYTYDPVGNVTAADDGTAGLVFTAPQPATAGGYTYDAAYRLSTATGLQHAGLAADTYATGFKQTLFARLDDPAAVLVPWTERYTHDDAGNLVTVEHRTDDGGYTRTDPVEALSNRLAGTAYDAAGNPLAMTVDGPVELTWDGAGRLARTSAAARPGGATEQTWYCYDTAGTRTRTVVQRRDAQGTVVVTDHRAPTGSWSQTVVNGVTAGGRMFFADGDGPLVEVAGGTVRYPVADRLGSVGVELGADAAVLSFEAYLPFGGSTVIAAAEPAAVEGKTRRFTAQPIGDSTGLVRFPARDLQTWLGRWLETDPSGPADGLNLYAYTGGNPLTFVDPTGRWGVDPDFLGLVFGVVGPHAIDQVRAQWWRVYVTAPQYVWESVAGTDERRAALREHRAELGLQAWRGAYLVERYAMGRSLLVPAPPGLLLGLAESRAVTWYVNRGFDRQLAVPAPQRLATDFISGLLGPPVVGAGLARLALNVSGVRPAARGVTAFAFWAGFLAADLIGRVADNARADAARERWLNTRSERSVYNPWRQVENAYYLARRLAYRTADYATGLRLLLQQGEGLNPTSFMMSAAGAIAGGLLMRYAVDRAYPPPQPIRMLAHYTPPQRSLTNYVASTVQRGIQRWRAPVPATLALFRPSAYLAGLTSYVTPLRGIVRYLAPNLALTAYIQPRLAMLAYTQPNLALAMLRQQTFAITTVPGTPPGTTASVLSTARNAARNAARSGITGLVLGIVGPPVLDQVHQAYQRSTKHP</sequence>
<dbReference type="PANTHER" id="PTHR32305">
    <property type="match status" value="1"/>
</dbReference>
<dbReference type="Pfam" id="PF05593">
    <property type="entry name" value="RHS_repeat"/>
    <property type="match status" value="1"/>
</dbReference>
<dbReference type="InterPro" id="IPR028994">
    <property type="entry name" value="Integrin_alpha_N"/>
</dbReference>
<accession>A0A919PSQ8</accession>
<evidence type="ECO:0000256" key="3">
    <source>
        <dbReference type="ARBA" id="ARBA00023026"/>
    </source>
</evidence>
<evidence type="ECO:0000259" key="4">
    <source>
        <dbReference type="Pfam" id="PF12255"/>
    </source>
</evidence>
<dbReference type="InterPro" id="IPR050708">
    <property type="entry name" value="T6SS_VgrG/RHS"/>
</dbReference>
<dbReference type="InterPro" id="IPR031325">
    <property type="entry name" value="RHS_repeat"/>
</dbReference>
<dbReference type="Pfam" id="PF12256">
    <property type="entry name" value="TcdB_toxin_midN"/>
    <property type="match status" value="1"/>
</dbReference>
<dbReference type="EMBL" id="BONQ01000126">
    <property type="protein sequence ID" value="GIG49921.1"/>
    <property type="molecule type" value="Genomic_DNA"/>
</dbReference>
<dbReference type="Pfam" id="PF12255">
    <property type="entry name" value="TcdB_toxin_midC"/>
    <property type="match status" value="1"/>
</dbReference>
<keyword evidence="3" id="KW-0843">Virulence</keyword>
<dbReference type="NCBIfam" id="TIGR01643">
    <property type="entry name" value="YD_repeat_2x"/>
    <property type="match status" value="1"/>
</dbReference>
<dbReference type="PANTHER" id="PTHR32305:SF15">
    <property type="entry name" value="PROTEIN RHSA-RELATED"/>
    <property type="match status" value="1"/>
</dbReference>
<dbReference type="RefSeq" id="WP_203851579.1">
    <property type="nucleotide sequence ID" value="NZ_BAAAVW010000029.1"/>
</dbReference>
<dbReference type="InterPro" id="IPR003284">
    <property type="entry name" value="Sal_SpvB"/>
</dbReference>
<dbReference type="Pfam" id="PF03534">
    <property type="entry name" value="SpvB"/>
    <property type="match status" value="1"/>
</dbReference>
<keyword evidence="7" id="KW-1185">Reference proteome</keyword>
<evidence type="ECO:0000313" key="7">
    <source>
        <dbReference type="Proteomes" id="UP000660611"/>
    </source>
</evidence>
<name>A0A919PSQ8_9ACTN</name>
<evidence type="ECO:0000313" key="6">
    <source>
        <dbReference type="EMBL" id="GIG49921.1"/>
    </source>
</evidence>
<proteinExistence type="predicted"/>
<dbReference type="Gene3D" id="2.180.10.10">
    <property type="entry name" value="RHS repeat-associated core"/>
    <property type="match status" value="1"/>
</dbReference>
<dbReference type="GO" id="GO:0005576">
    <property type="term" value="C:extracellular region"/>
    <property type="evidence" value="ECO:0007669"/>
    <property type="project" value="UniProtKB-SubCell"/>
</dbReference>
<dbReference type="InterPro" id="IPR022044">
    <property type="entry name" value="TcdB_toxin_mid/C"/>
</dbReference>
<dbReference type="NCBIfam" id="TIGR03696">
    <property type="entry name" value="Rhs_assc_core"/>
    <property type="match status" value="1"/>
</dbReference>
<reference evidence="6" key="1">
    <citation type="submission" date="2021-01" db="EMBL/GenBank/DDBJ databases">
        <title>Whole genome shotgun sequence of Dactylosporangium siamense NBRC 106093.</title>
        <authorList>
            <person name="Komaki H."/>
            <person name="Tamura T."/>
        </authorList>
    </citation>
    <scope>NUCLEOTIDE SEQUENCE</scope>
    <source>
        <strain evidence="6">NBRC 106093</strain>
    </source>
</reference>
<feature type="domain" description="Insecticide toxin TcdB middle/N-terminal" evidence="5">
    <location>
        <begin position="608"/>
        <end position="766"/>
    </location>
</feature>
<dbReference type="InterPro" id="IPR022045">
    <property type="entry name" value="TcdB_toxin_mid/N"/>
</dbReference>